<dbReference type="RefSeq" id="WP_311685706.1">
    <property type="nucleotide sequence ID" value="NZ_JAVREU010000013.1"/>
</dbReference>
<sequence>MADGNVTPRKTSMAFQPAYVSPTTVYLLFETTGMRTTSRGPIAWG</sequence>
<gene>
    <name evidence="1" type="ORF">RM641_25680</name>
</gene>
<protein>
    <submittedName>
        <fullName evidence="1">Uncharacterized protein</fullName>
    </submittedName>
</protein>
<dbReference type="Proteomes" id="UP001183586">
    <property type="component" value="Unassembled WGS sequence"/>
</dbReference>
<comment type="caution">
    <text evidence="1">The sequence shown here is derived from an EMBL/GenBank/DDBJ whole genome shotgun (WGS) entry which is preliminary data.</text>
</comment>
<proteinExistence type="predicted"/>
<evidence type="ECO:0000313" key="1">
    <source>
        <dbReference type="EMBL" id="MDT0390824.1"/>
    </source>
</evidence>
<organism evidence="1 2">
    <name type="scientific">Streptomyces dubilierae</name>
    <dbReference type="NCBI Taxonomy" id="3075533"/>
    <lineage>
        <taxon>Bacteria</taxon>
        <taxon>Bacillati</taxon>
        <taxon>Actinomycetota</taxon>
        <taxon>Actinomycetes</taxon>
        <taxon>Kitasatosporales</taxon>
        <taxon>Streptomycetaceae</taxon>
        <taxon>Streptomyces</taxon>
    </lineage>
</organism>
<reference evidence="2" key="1">
    <citation type="submission" date="2023-07" db="EMBL/GenBank/DDBJ databases">
        <title>30 novel species of actinomycetes from the DSMZ collection.</title>
        <authorList>
            <person name="Nouioui I."/>
        </authorList>
    </citation>
    <scope>NUCLEOTIDE SEQUENCE [LARGE SCALE GENOMIC DNA]</scope>
    <source>
        <strain evidence="2">DSM 41921</strain>
    </source>
</reference>
<accession>A0ABU2PIG4</accession>
<evidence type="ECO:0000313" key="2">
    <source>
        <dbReference type="Proteomes" id="UP001183586"/>
    </source>
</evidence>
<name>A0ABU2PIG4_9ACTN</name>
<dbReference type="EMBL" id="JAVREU010000013">
    <property type="protein sequence ID" value="MDT0390824.1"/>
    <property type="molecule type" value="Genomic_DNA"/>
</dbReference>
<keyword evidence="2" id="KW-1185">Reference proteome</keyword>